<evidence type="ECO:0000259" key="11">
    <source>
        <dbReference type="Pfam" id="PF25994"/>
    </source>
</evidence>
<keyword evidence="4 9" id="KW-1003">Cell membrane</keyword>
<evidence type="ECO:0000256" key="9">
    <source>
        <dbReference type="RuleBase" id="RU365093"/>
    </source>
</evidence>
<evidence type="ECO:0000256" key="4">
    <source>
        <dbReference type="ARBA" id="ARBA00022475"/>
    </source>
</evidence>
<feature type="transmembrane region" description="Helical" evidence="9">
    <location>
        <begin position="34"/>
        <end position="63"/>
    </location>
</feature>
<dbReference type="Gene3D" id="2.40.30.170">
    <property type="match status" value="1"/>
</dbReference>
<gene>
    <name evidence="13" type="ORF">QWZ12_00440</name>
</gene>
<evidence type="ECO:0000256" key="2">
    <source>
        <dbReference type="ARBA" id="ARBA00009477"/>
    </source>
</evidence>
<accession>A0ABT8BCM8</accession>
<dbReference type="PANTHER" id="PTHR30386">
    <property type="entry name" value="MEMBRANE FUSION SUBUNIT OF EMRAB-TOLC MULTIDRUG EFFLUX PUMP"/>
    <property type="match status" value="1"/>
</dbReference>
<dbReference type="InterPro" id="IPR058982">
    <property type="entry name" value="Beta-barrel_AprE"/>
</dbReference>
<feature type="coiled-coil region" evidence="10">
    <location>
        <begin position="237"/>
        <end position="290"/>
    </location>
</feature>
<comment type="similarity">
    <text evidence="2 9">Belongs to the membrane fusion protein (MFP) (TC 8.A.1) family.</text>
</comment>
<evidence type="ECO:0000256" key="6">
    <source>
        <dbReference type="ARBA" id="ARBA00022692"/>
    </source>
</evidence>
<feature type="domain" description="AprE-like beta-barrel" evidence="12">
    <location>
        <begin position="335"/>
        <end position="427"/>
    </location>
</feature>
<evidence type="ECO:0000313" key="13">
    <source>
        <dbReference type="EMBL" id="MDN3589071.1"/>
    </source>
</evidence>
<evidence type="ECO:0000259" key="12">
    <source>
        <dbReference type="Pfam" id="PF26002"/>
    </source>
</evidence>
<evidence type="ECO:0000256" key="1">
    <source>
        <dbReference type="ARBA" id="ARBA00004377"/>
    </source>
</evidence>
<dbReference type="InterPro" id="IPR010129">
    <property type="entry name" value="T1SS_HlyD"/>
</dbReference>
<dbReference type="PANTHER" id="PTHR30386:SF17">
    <property type="entry name" value="ALKALINE PROTEASE SECRETION PROTEIN APRE"/>
    <property type="match status" value="1"/>
</dbReference>
<keyword evidence="8 9" id="KW-0472">Membrane</keyword>
<dbReference type="RefSeq" id="WP_238226333.1">
    <property type="nucleotide sequence ID" value="NZ_BPQD01000017.1"/>
</dbReference>
<keyword evidence="10" id="KW-0175">Coiled coil</keyword>
<evidence type="ECO:0000313" key="14">
    <source>
        <dbReference type="Proteomes" id="UP001224644"/>
    </source>
</evidence>
<feature type="domain" description="AprE-like long alpha-helical hairpin" evidence="11">
    <location>
        <begin position="104"/>
        <end position="291"/>
    </location>
</feature>
<comment type="subcellular location">
    <subcellularLocation>
        <location evidence="1 9">Cell inner membrane</location>
        <topology evidence="1 9">Single-pass membrane protein</topology>
    </subcellularLocation>
</comment>
<protein>
    <recommendedName>
        <fullName evidence="9">Membrane fusion protein (MFP) family protein</fullName>
    </recommendedName>
</protein>
<name>A0ABT8BCM8_9HYPH</name>
<sequence>MTEIAPIKPVARRREWYDDIPQDTRFHTSFGFTFLAAIIVGFGIWANTALIAGAIVTTGAFVATGQNKTVQHLEGGVIRAILVKEGDVVEPGQPLLQLDETGPKAELRRLALRHDRLSAIEARLRAEAREAPEVTFPQSLLAKAGDPDIDAIVGNQLLTFKARMTSLASDLSVLNNGIDAIEEKIKGSQIQLRATRRQLELFDQEIASKSILLKSGMIRVSEVLALQRSQASAQGEIGRLDGEIGDARERIARIREQITGARNTAVKTAMEQLHETLADQNDVRERMRAARSLLDRIVITAPVRGIVVKLRYHTDGGVVEPGKSIMELVPLHDELVIEARIKPQDIDHVRRGQSAAIRLTALSQRIVPMVSGEVVYLSADALPDDRRNQAVSSDLYVARIRLDPKSLAEVHNFSPTPGMPAEVYMRTTDRTFFEYIFKPLKDSMTRAFREI</sequence>
<dbReference type="Gene3D" id="1.10.287.1490">
    <property type="match status" value="1"/>
</dbReference>
<keyword evidence="3 9" id="KW-0813">Transport</keyword>
<evidence type="ECO:0000256" key="5">
    <source>
        <dbReference type="ARBA" id="ARBA00022519"/>
    </source>
</evidence>
<evidence type="ECO:0000256" key="10">
    <source>
        <dbReference type="SAM" id="Coils"/>
    </source>
</evidence>
<keyword evidence="14" id="KW-1185">Reference proteome</keyword>
<keyword evidence="6 9" id="KW-0812">Transmembrane</keyword>
<comment type="caution">
    <text evidence="13">The sequence shown here is derived from an EMBL/GenBank/DDBJ whole genome shotgun (WGS) entry which is preliminary data.</text>
</comment>
<dbReference type="InterPro" id="IPR058781">
    <property type="entry name" value="HH_AprE-like"/>
</dbReference>
<dbReference type="InterPro" id="IPR050739">
    <property type="entry name" value="MFP"/>
</dbReference>
<dbReference type="Proteomes" id="UP001224644">
    <property type="component" value="Unassembled WGS sequence"/>
</dbReference>
<dbReference type="PRINTS" id="PR01490">
    <property type="entry name" value="RTXTOXIND"/>
</dbReference>
<reference evidence="14" key="1">
    <citation type="journal article" date="2019" name="Int. J. Syst. Evol. Microbiol.">
        <title>The Global Catalogue of Microorganisms (GCM) 10K type strain sequencing project: providing services to taxonomists for standard genome sequencing and annotation.</title>
        <authorList>
            <consortium name="The Broad Institute Genomics Platform"/>
            <consortium name="The Broad Institute Genome Sequencing Center for Infectious Disease"/>
            <person name="Wu L."/>
            <person name="Ma J."/>
        </authorList>
    </citation>
    <scope>NUCLEOTIDE SEQUENCE [LARGE SCALE GENOMIC DNA]</scope>
    <source>
        <strain evidence="14">CECT 7069</strain>
    </source>
</reference>
<dbReference type="NCBIfam" id="TIGR01843">
    <property type="entry name" value="type_I_hlyD"/>
    <property type="match status" value="1"/>
</dbReference>
<dbReference type="Pfam" id="PF25994">
    <property type="entry name" value="HH_AprE"/>
    <property type="match status" value="1"/>
</dbReference>
<evidence type="ECO:0000256" key="3">
    <source>
        <dbReference type="ARBA" id="ARBA00022448"/>
    </source>
</evidence>
<proteinExistence type="inferred from homology"/>
<organism evidence="13 14">
    <name type="scientific">Methylobacterium adhaesivum</name>
    <dbReference type="NCBI Taxonomy" id="333297"/>
    <lineage>
        <taxon>Bacteria</taxon>
        <taxon>Pseudomonadati</taxon>
        <taxon>Pseudomonadota</taxon>
        <taxon>Alphaproteobacteria</taxon>
        <taxon>Hyphomicrobiales</taxon>
        <taxon>Methylobacteriaceae</taxon>
        <taxon>Methylobacterium</taxon>
    </lineage>
</organism>
<evidence type="ECO:0000256" key="7">
    <source>
        <dbReference type="ARBA" id="ARBA00022989"/>
    </source>
</evidence>
<dbReference type="Pfam" id="PF26002">
    <property type="entry name" value="Beta-barrel_AprE"/>
    <property type="match status" value="1"/>
</dbReference>
<dbReference type="EMBL" id="JAUFPX010000001">
    <property type="protein sequence ID" value="MDN3589071.1"/>
    <property type="molecule type" value="Genomic_DNA"/>
</dbReference>
<dbReference type="Gene3D" id="2.40.50.100">
    <property type="match status" value="1"/>
</dbReference>
<keyword evidence="5 9" id="KW-0997">Cell inner membrane</keyword>
<keyword evidence="7 9" id="KW-1133">Transmembrane helix</keyword>
<evidence type="ECO:0000256" key="8">
    <source>
        <dbReference type="ARBA" id="ARBA00023136"/>
    </source>
</evidence>